<evidence type="ECO:0000313" key="3">
    <source>
        <dbReference type="EMBL" id="TGZ47906.1"/>
    </source>
</evidence>
<dbReference type="EMBL" id="QBLH01002623">
    <property type="protein sequence ID" value="TGZ47906.1"/>
    <property type="molecule type" value="Genomic_DNA"/>
</dbReference>
<evidence type="ECO:0000313" key="4">
    <source>
        <dbReference type="Proteomes" id="UP000310200"/>
    </source>
</evidence>
<keyword evidence="4" id="KW-1185">Reference proteome</keyword>
<accession>A0A4S2KG30</accession>
<feature type="compositionally biased region" description="Polar residues" evidence="1">
    <location>
        <begin position="314"/>
        <end position="333"/>
    </location>
</feature>
<evidence type="ECO:0000256" key="2">
    <source>
        <dbReference type="SAM" id="SignalP"/>
    </source>
</evidence>
<feature type="compositionally biased region" description="Low complexity" evidence="1">
    <location>
        <begin position="127"/>
        <end position="137"/>
    </location>
</feature>
<sequence length="722" mass="76441">MKLTNGRKEKMFSRTMLNFFSGALLLIAIVPDAASYNKYGRTCKDIGCRSDETCVMAEDPCTGYTDKCGRYPTCRKTSDASCTSMVCGGNEYCKSENGAPKCVRKSTGLGYESAGVSYVNGERVNGNNANPYANANAPPVPPAYPSGDNDEHHRSSFGSNLGYPPYPSNTASSAPGYPPYPQSTNQAGRHQDLGYPPYPTQNRMPTPGQSAYPGYPQNTGYPQAPANYPQHPGHQNYPYQNYPNRGYNHNSNSIYPLPPGLNQVSHRSTPRVPSPPPRSSSYGGRYSGHSGSRNTIGDGSIFNRLFGNDHRPRPTSSVRSTTQANGNNYYTTHTRVDSHGNRVWTFSENDQMRTRTVPKRQTSYPTEAETHGSSDTSNNSDGQSYPARSLGYPSGSGYPGNSGYPSSGSSRAPDSTNQPRSGYPSSDSAGYSPSRSSGYPSSGSSGYPSSGSSGYPSSGSSGYSPSRSSGYPSSGSSGYPSSGSSGYPSSGSSGYPSQSSGYPSSGSSGYPSSGSSGYPSSGSSGYPSQSSGYPSSGSSGYPLSGSSSHPSRDGSGYPGRSSGSSGYPDSGYPLSGSSSHPSRDGSGYPGRSSGSSGYPDNSRNSNGEETVRRTGANAVNAGYPSYPSYPRTSGYPEGNPSYRGNYYPTQDTGYPYNNQNSNQGNSNGYPQNYPQGGYYQGQNYMTTTKRPGIRDQLTNFARNVAEKVLTQTILDRVTGRHQ</sequence>
<organism evidence="3 4">
    <name type="scientific">Temnothorax longispinosus</name>
    <dbReference type="NCBI Taxonomy" id="300112"/>
    <lineage>
        <taxon>Eukaryota</taxon>
        <taxon>Metazoa</taxon>
        <taxon>Ecdysozoa</taxon>
        <taxon>Arthropoda</taxon>
        <taxon>Hexapoda</taxon>
        <taxon>Insecta</taxon>
        <taxon>Pterygota</taxon>
        <taxon>Neoptera</taxon>
        <taxon>Endopterygota</taxon>
        <taxon>Hymenoptera</taxon>
        <taxon>Apocrita</taxon>
        <taxon>Aculeata</taxon>
        <taxon>Formicoidea</taxon>
        <taxon>Formicidae</taxon>
        <taxon>Myrmicinae</taxon>
        <taxon>Temnothorax</taxon>
    </lineage>
</organism>
<evidence type="ECO:0000256" key="1">
    <source>
        <dbReference type="SAM" id="MobiDB-lite"/>
    </source>
</evidence>
<dbReference type="PANTHER" id="PTHR37572:SF1">
    <property type="entry name" value="GA22863"/>
    <property type="match status" value="1"/>
</dbReference>
<feature type="chain" id="PRO_5020351860" evidence="2">
    <location>
        <begin position="36"/>
        <end position="722"/>
    </location>
</feature>
<dbReference type="Proteomes" id="UP000310200">
    <property type="component" value="Unassembled WGS sequence"/>
</dbReference>
<feature type="compositionally biased region" description="Low complexity" evidence="1">
    <location>
        <begin position="391"/>
        <end position="410"/>
    </location>
</feature>
<feature type="compositionally biased region" description="Low complexity" evidence="1">
    <location>
        <begin position="279"/>
        <end position="293"/>
    </location>
</feature>
<feature type="region of interest" description="Disordered" evidence="1">
    <location>
        <begin position="127"/>
        <end position="670"/>
    </location>
</feature>
<reference evidence="3 4" key="1">
    <citation type="journal article" date="2019" name="Philos. Trans. R. Soc. Lond., B, Biol. Sci.">
        <title>Ant behaviour and brain gene expression of defending hosts depend on the ecological success of the intruding social parasite.</title>
        <authorList>
            <person name="Kaur R."/>
            <person name="Stoldt M."/>
            <person name="Jongepier E."/>
            <person name="Feldmeyer B."/>
            <person name="Menzel F."/>
            <person name="Bornberg-Bauer E."/>
            <person name="Foitzik S."/>
        </authorList>
    </citation>
    <scope>NUCLEOTIDE SEQUENCE [LARGE SCALE GENOMIC DNA]</scope>
    <source>
        <tissue evidence="3">Whole body</tissue>
    </source>
</reference>
<feature type="compositionally biased region" description="Polar residues" evidence="1">
    <location>
        <begin position="359"/>
        <end position="383"/>
    </location>
</feature>
<protein>
    <submittedName>
        <fullName evidence="3">Uncharacterized protein</fullName>
    </submittedName>
</protein>
<feature type="compositionally biased region" description="Polar residues" evidence="1">
    <location>
        <begin position="200"/>
        <end position="209"/>
    </location>
</feature>
<gene>
    <name evidence="3" type="ORF">DBV15_07626</name>
</gene>
<dbReference type="STRING" id="300112.A0A4S2KG30"/>
<name>A0A4S2KG30_9HYME</name>
<feature type="compositionally biased region" description="Low complexity" evidence="1">
    <location>
        <begin position="653"/>
        <end position="670"/>
    </location>
</feature>
<dbReference type="AlphaFoldDB" id="A0A4S2KG30"/>
<feature type="compositionally biased region" description="Low complexity" evidence="1">
    <location>
        <begin position="421"/>
        <end position="600"/>
    </location>
</feature>
<feature type="signal peptide" evidence="2">
    <location>
        <begin position="1"/>
        <end position="35"/>
    </location>
</feature>
<proteinExistence type="predicted"/>
<feature type="compositionally biased region" description="Polar residues" evidence="1">
    <location>
        <begin position="237"/>
        <end position="254"/>
    </location>
</feature>
<comment type="caution">
    <text evidence="3">The sequence shown here is derived from an EMBL/GenBank/DDBJ whole genome shotgun (WGS) entry which is preliminary data.</text>
</comment>
<dbReference type="PANTHER" id="PTHR37572">
    <property type="entry name" value="GA22863"/>
    <property type="match status" value="1"/>
</dbReference>
<keyword evidence="2" id="KW-0732">Signal</keyword>